<evidence type="ECO:0000313" key="3">
    <source>
        <dbReference type="EMBL" id="MFG6206541.1"/>
    </source>
</evidence>
<comment type="caution">
    <text evidence="3">The sequence shown here is derived from an EMBL/GenBank/DDBJ whole genome shotgun (WGS) entry which is preliminary data.</text>
</comment>
<dbReference type="InterPro" id="IPR045351">
    <property type="entry name" value="DUF6531"/>
</dbReference>
<feature type="compositionally biased region" description="Basic and acidic residues" evidence="1">
    <location>
        <begin position="416"/>
        <end position="428"/>
    </location>
</feature>
<evidence type="ECO:0000313" key="4">
    <source>
        <dbReference type="Proteomes" id="UP001605918"/>
    </source>
</evidence>
<feature type="non-terminal residue" evidence="3">
    <location>
        <position position="673"/>
    </location>
</feature>
<name>A0ABW7DER1_9PSED</name>
<dbReference type="Gene3D" id="2.180.10.10">
    <property type="entry name" value="RHS repeat-associated core"/>
    <property type="match status" value="1"/>
</dbReference>
<organism evidence="3 4">
    <name type="scientific">Pseudomonas retamae</name>
    <dbReference type="NCBI Taxonomy" id="702110"/>
    <lineage>
        <taxon>Bacteria</taxon>
        <taxon>Pseudomonadati</taxon>
        <taxon>Pseudomonadota</taxon>
        <taxon>Gammaproteobacteria</taxon>
        <taxon>Pseudomonadales</taxon>
        <taxon>Pseudomonadaceae</taxon>
        <taxon>Pseudomonas</taxon>
    </lineage>
</organism>
<keyword evidence="4" id="KW-1185">Reference proteome</keyword>
<dbReference type="Proteomes" id="UP001605918">
    <property type="component" value="Unassembled WGS sequence"/>
</dbReference>
<proteinExistence type="predicted"/>
<dbReference type="EMBL" id="JBIEIL010000010">
    <property type="protein sequence ID" value="MFG6206541.1"/>
    <property type="molecule type" value="Genomic_DNA"/>
</dbReference>
<reference evidence="3 4" key="1">
    <citation type="submission" date="2024-10" db="EMBL/GenBank/DDBJ databases">
        <title>Whole genome of Pseudomonas sp Strain RB5.</title>
        <authorList>
            <person name="Selami N."/>
        </authorList>
    </citation>
    <scope>NUCLEOTIDE SEQUENCE [LARGE SCALE GENOMIC DNA]</scope>
    <source>
        <strain evidence="3 4">RB5</strain>
    </source>
</reference>
<dbReference type="RefSeq" id="WP_394507581.1">
    <property type="nucleotide sequence ID" value="NZ_JBIEIL010000010.1"/>
</dbReference>
<feature type="domain" description="DUF6531" evidence="2">
    <location>
        <begin position="448"/>
        <end position="521"/>
    </location>
</feature>
<accession>A0ABW7DER1</accession>
<protein>
    <submittedName>
        <fullName evidence="3">DUF6531 domain-containing protein</fullName>
    </submittedName>
</protein>
<sequence length="673" mass="74376">MFEPDRLLALNNSIGLLVVAALNPKQPDFEALIGEFRLCLNNYDAWAEQFWTGTALDIEQVFTVGNDVRLSAPITSREPLSSSVVMCSASGSLTLVHLFEAARFVPIGNTPVMLEPLLGEVDGVPSFGEPLRYTIGPSGILQVTDCERGQRYRITFFPDVSTAQVRALYASYEGLIAELEGWLRGEWAGFQPQWTEFSSAGFLDRYGQLQQADWRGFENALNGVWDDVKQVFALLADLQLNSEKLLDFLSDVELDALLAASSEAIANALLMLSDEPLLFIHLAAFTSWLKMLPPQYLAEVVAEVRVELLVSFLLMRVAGGAGVSLRLSSKVLDKIKSPRARQWLAASALRLTELTSTTPELNKHASALKPLMLHARDVALKPTPSIPLNIRQADSVVLTVPNPAPLARGKTGGSTRMERHEPHDDSPDQAKNPNGDSADCVPLTCTNGCPVSMVTGEELLTLTDAVLDGVLPFEFSRLYRSSAAEIDVGMGFGWSHSLAHRLEFSADEVVWVDHENRRTRFPLPNATRPAIHNSLSRAAVFLGDEPEELILALAGEAARFYHFRAGRLTVVSDAYGNRLSVQRDRADRVQRLDNGAGRALSLRYDRAQLVGVDYQVFREGAWYTEQTLVSYRFDAYQNLIEATNAVGDSERYDYDDAHVILQRQLAGGASFFW</sequence>
<evidence type="ECO:0000256" key="1">
    <source>
        <dbReference type="SAM" id="MobiDB-lite"/>
    </source>
</evidence>
<gene>
    <name evidence="3" type="ORF">ACGSLL_19455</name>
</gene>
<dbReference type="Pfam" id="PF20148">
    <property type="entry name" value="DUF6531"/>
    <property type="match status" value="1"/>
</dbReference>
<evidence type="ECO:0000259" key="2">
    <source>
        <dbReference type="Pfam" id="PF20148"/>
    </source>
</evidence>
<feature type="region of interest" description="Disordered" evidence="1">
    <location>
        <begin position="402"/>
        <end position="435"/>
    </location>
</feature>